<comment type="subcellular location">
    <subcellularLocation>
        <location evidence="2">Membrane</location>
        <topology evidence="2">Multi-pass membrane protein</topology>
    </subcellularLocation>
</comment>
<dbReference type="InterPro" id="IPR005798">
    <property type="entry name" value="Cyt_b/b6_C"/>
</dbReference>
<keyword evidence="12 15" id="KW-0472">Membrane</keyword>
<evidence type="ECO:0000256" key="12">
    <source>
        <dbReference type="ARBA" id="ARBA00023136"/>
    </source>
</evidence>
<evidence type="ECO:0000256" key="14">
    <source>
        <dbReference type="ARBA" id="ARBA00029568"/>
    </source>
</evidence>
<evidence type="ECO:0000256" key="8">
    <source>
        <dbReference type="ARBA" id="ARBA00022723"/>
    </source>
</evidence>
<dbReference type="Gene3D" id="1.20.810.10">
    <property type="entry name" value="Cytochrome Bc1 Complex, Chain C"/>
    <property type="match status" value="1"/>
</dbReference>
<sequence length="74" mass="8609">MDSPTLTRFFAFHFILPFILIAIVGIHLIFLHENGSNNPLGLNSAPEKIPFHPYYTFKDLVGFMIFKLAFWSFF</sequence>
<dbReference type="PANTHER" id="PTHR19271:SF16">
    <property type="entry name" value="CYTOCHROME B"/>
    <property type="match status" value="1"/>
</dbReference>
<evidence type="ECO:0000256" key="13">
    <source>
        <dbReference type="ARBA" id="ARBA00029351"/>
    </source>
</evidence>
<dbReference type="EC" id="7.1.1.8" evidence="3"/>
<evidence type="ECO:0000256" key="15">
    <source>
        <dbReference type="SAM" id="Phobius"/>
    </source>
</evidence>
<evidence type="ECO:0000259" key="17">
    <source>
        <dbReference type="PROSITE" id="PS51003"/>
    </source>
</evidence>
<keyword evidence="9" id="KW-0249">Electron transport</keyword>
<keyword evidence="7 15" id="KW-0812">Transmembrane</keyword>
<keyword evidence="10 15" id="KW-1133">Transmembrane helix</keyword>
<evidence type="ECO:0000256" key="4">
    <source>
        <dbReference type="ARBA" id="ARBA00016116"/>
    </source>
</evidence>
<dbReference type="Pfam" id="PF13631">
    <property type="entry name" value="Cytochrom_B_N_2"/>
    <property type="match status" value="1"/>
</dbReference>
<evidence type="ECO:0000256" key="10">
    <source>
        <dbReference type="ARBA" id="ARBA00022989"/>
    </source>
</evidence>
<dbReference type="EMBL" id="SDWU01000042">
    <property type="protein sequence ID" value="RYB96868.1"/>
    <property type="molecule type" value="Genomic_DNA"/>
</dbReference>
<reference evidence="18 19" key="1">
    <citation type="submission" date="2019-01" db="EMBL/GenBank/DDBJ databases">
        <title>Novel species of Nocardioides.</title>
        <authorList>
            <person name="Liu Q."/>
            <person name="Xin Y.-H."/>
        </authorList>
    </citation>
    <scope>NUCLEOTIDE SEQUENCE [LARGE SCALE GENOMIC DNA]</scope>
    <source>
        <strain evidence="18 19">CGMCC 4.6875</strain>
    </source>
</reference>
<evidence type="ECO:0000256" key="6">
    <source>
        <dbReference type="ARBA" id="ARBA00022617"/>
    </source>
</evidence>
<keyword evidence="6" id="KW-0349">Heme</keyword>
<dbReference type="PROSITE" id="PS51002">
    <property type="entry name" value="CYTB_NTER"/>
    <property type="match status" value="1"/>
</dbReference>
<name>A0A4Q2S5A8_9ACTN</name>
<dbReference type="Proteomes" id="UP000293291">
    <property type="component" value="Unassembled WGS sequence"/>
</dbReference>
<evidence type="ECO:0000259" key="16">
    <source>
        <dbReference type="PROSITE" id="PS51002"/>
    </source>
</evidence>
<feature type="transmembrane region" description="Helical" evidence="15">
    <location>
        <begin position="52"/>
        <end position="73"/>
    </location>
</feature>
<feature type="non-terminal residue" evidence="18">
    <location>
        <position position="74"/>
    </location>
</feature>
<organism evidence="18 19">
    <name type="scientific">Nocardioides ganghwensis</name>
    <dbReference type="NCBI Taxonomy" id="252230"/>
    <lineage>
        <taxon>Bacteria</taxon>
        <taxon>Bacillati</taxon>
        <taxon>Actinomycetota</taxon>
        <taxon>Actinomycetes</taxon>
        <taxon>Propionibacteriales</taxon>
        <taxon>Nocardioidaceae</taxon>
        <taxon>Nocardioides</taxon>
    </lineage>
</organism>
<dbReference type="SUPFAM" id="SSF81342">
    <property type="entry name" value="Transmembrane di-heme cytochromes"/>
    <property type="match status" value="1"/>
</dbReference>
<comment type="cofactor">
    <cofactor evidence="1">
        <name>heme</name>
        <dbReference type="ChEBI" id="CHEBI:30413"/>
    </cofactor>
</comment>
<feature type="domain" description="Cytochrome b/b6 C-terminal region profile" evidence="17">
    <location>
        <begin position="41"/>
        <end position="74"/>
    </location>
</feature>
<dbReference type="PANTHER" id="PTHR19271">
    <property type="entry name" value="CYTOCHROME B"/>
    <property type="match status" value="1"/>
</dbReference>
<dbReference type="InterPro" id="IPR005797">
    <property type="entry name" value="Cyt_b/b6_N"/>
</dbReference>
<comment type="catalytic activity">
    <reaction evidence="13">
        <text>a quinol + 2 Fe(III)-[cytochrome c](out) = a quinone + 2 Fe(II)-[cytochrome c](out) + 2 H(+)(out)</text>
        <dbReference type="Rhea" id="RHEA:11484"/>
        <dbReference type="Rhea" id="RHEA-COMP:10350"/>
        <dbReference type="Rhea" id="RHEA-COMP:14399"/>
        <dbReference type="ChEBI" id="CHEBI:15378"/>
        <dbReference type="ChEBI" id="CHEBI:24646"/>
        <dbReference type="ChEBI" id="CHEBI:29033"/>
        <dbReference type="ChEBI" id="CHEBI:29034"/>
        <dbReference type="ChEBI" id="CHEBI:132124"/>
        <dbReference type="EC" id="7.1.1.8"/>
    </reaction>
</comment>
<gene>
    <name evidence="18" type="ORF">EUA07_21120</name>
</gene>
<evidence type="ECO:0000256" key="1">
    <source>
        <dbReference type="ARBA" id="ARBA00001971"/>
    </source>
</evidence>
<keyword evidence="8" id="KW-0479">Metal-binding</keyword>
<evidence type="ECO:0000313" key="18">
    <source>
        <dbReference type="EMBL" id="RYB96868.1"/>
    </source>
</evidence>
<feature type="transmembrane region" description="Helical" evidence="15">
    <location>
        <begin position="12"/>
        <end position="32"/>
    </location>
</feature>
<evidence type="ECO:0000256" key="3">
    <source>
        <dbReference type="ARBA" id="ARBA00012951"/>
    </source>
</evidence>
<comment type="caution">
    <text evidence="18">The sequence shown here is derived from an EMBL/GenBank/DDBJ whole genome shotgun (WGS) entry which is preliminary data.</text>
</comment>
<keyword evidence="11" id="KW-0408">Iron</keyword>
<evidence type="ECO:0000256" key="5">
    <source>
        <dbReference type="ARBA" id="ARBA00022448"/>
    </source>
</evidence>
<feature type="domain" description="Cytochrome b/b6 N-terminal region profile" evidence="16">
    <location>
        <begin position="1"/>
        <end position="40"/>
    </location>
</feature>
<keyword evidence="5" id="KW-0813">Transport</keyword>
<evidence type="ECO:0000256" key="9">
    <source>
        <dbReference type="ARBA" id="ARBA00022982"/>
    </source>
</evidence>
<dbReference type="GO" id="GO:0022904">
    <property type="term" value="P:respiratory electron transport chain"/>
    <property type="evidence" value="ECO:0007669"/>
    <property type="project" value="InterPro"/>
</dbReference>
<dbReference type="InterPro" id="IPR027387">
    <property type="entry name" value="Cytb/b6-like_sf"/>
</dbReference>
<dbReference type="PROSITE" id="PS51003">
    <property type="entry name" value="CYTB_CTER"/>
    <property type="match status" value="1"/>
</dbReference>
<evidence type="ECO:0000256" key="11">
    <source>
        <dbReference type="ARBA" id="ARBA00023004"/>
    </source>
</evidence>
<dbReference type="GO" id="GO:0016491">
    <property type="term" value="F:oxidoreductase activity"/>
    <property type="evidence" value="ECO:0007669"/>
    <property type="project" value="InterPro"/>
</dbReference>
<evidence type="ECO:0000256" key="7">
    <source>
        <dbReference type="ARBA" id="ARBA00022692"/>
    </source>
</evidence>
<dbReference type="GO" id="GO:0008121">
    <property type="term" value="F:quinol-cytochrome-c reductase activity"/>
    <property type="evidence" value="ECO:0007669"/>
    <property type="project" value="UniProtKB-EC"/>
</dbReference>
<evidence type="ECO:0000256" key="2">
    <source>
        <dbReference type="ARBA" id="ARBA00004141"/>
    </source>
</evidence>
<dbReference type="GO" id="GO:0046872">
    <property type="term" value="F:metal ion binding"/>
    <property type="evidence" value="ECO:0007669"/>
    <property type="project" value="UniProtKB-KW"/>
</dbReference>
<evidence type="ECO:0000313" key="19">
    <source>
        <dbReference type="Proteomes" id="UP000293291"/>
    </source>
</evidence>
<proteinExistence type="predicted"/>
<accession>A0A4Q2S5A8</accession>
<keyword evidence="19" id="KW-1185">Reference proteome</keyword>
<protein>
    <recommendedName>
        <fullName evidence="4">Cytochrome bc1 complex cytochrome b subunit</fullName>
        <ecNumber evidence="3">7.1.1.8</ecNumber>
    </recommendedName>
    <alternativeName>
        <fullName evidence="14">Cytochrome bc1 reductase complex subunit QcrB</fullName>
    </alternativeName>
</protein>
<dbReference type="InterPro" id="IPR016174">
    <property type="entry name" value="Di-haem_cyt_TM"/>
</dbReference>
<dbReference type="AlphaFoldDB" id="A0A4Q2S5A8"/>
<dbReference type="GO" id="GO:0016020">
    <property type="term" value="C:membrane"/>
    <property type="evidence" value="ECO:0007669"/>
    <property type="project" value="UniProtKB-SubCell"/>
</dbReference>